<feature type="domain" description="HNH nuclease" evidence="3">
    <location>
        <begin position="378"/>
        <end position="430"/>
    </location>
</feature>
<dbReference type="SMART" id="SM00507">
    <property type="entry name" value="HNHc"/>
    <property type="match status" value="1"/>
</dbReference>
<feature type="region of interest" description="Disordered" evidence="2">
    <location>
        <begin position="208"/>
        <end position="230"/>
    </location>
</feature>
<dbReference type="InterPro" id="IPR002711">
    <property type="entry name" value="HNH"/>
</dbReference>
<feature type="compositionally biased region" description="Polar residues" evidence="2">
    <location>
        <begin position="495"/>
        <end position="510"/>
    </location>
</feature>
<dbReference type="InterPro" id="IPR003615">
    <property type="entry name" value="HNH_nuc"/>
</dbReference>
<dbReference type="Pfam" id="PF02720">
    <property type="entry name" value="DUF222"/>
    <property type="match status" value="1"/>
</dbReference>
<accession>A0A9D2LAQ7</accession>
<organism evidence="4 5">
    <name type="scientific">Candidatus Brachybacterium merdavium</name>
    <dbReference type="NCBI Taxonomy" id="2838513"/>
    <lineage>
        <taxon>Bacteria</taxon>
        <taxon>Bacillati</taxon>
        <taxon>Actinomycetota</taxon>
        <taxon>Actinomycetes</taxon>
        <taxon>Micrococcales</taxon>
        <taxon>Dermabacteraceae</taxon>
        <taxon>Brachybacterium</taxon>
    </lineage>
</organism>
<feature type="compositionally biased region" description="Basic residues" evidence="2">
    <location>
        <begin position="480"/>
        <end position="492"/>
    </location>
</feature>
<dbReference type="GO" id="GO:0008270">
    <property type="term" value="F:zinc ion binding"/>
    <property type="evidence" value="ECO:0007669"/>
    <property type="project" value="InterPro"/>
</dbReference>
<keyword evidence="4" id="KW-0540">Nuclease</keyword>
<dbReference type="InterPro" id="IPR003870">
    <property type="entry name" value="DUF222"/>
</dbReference>
<evidence type="ECO:0000313" key="4">
    <source>
        <dbReference type="EMBL" id="HJB08920.1"/>
    </source>
</evidence>
<dbReference type="GO" id="GO:0003676">
    <property type="term" value="F:nucleic acid binding"/>
    <property type="evidence" value="ECO:0007669"/>
    <property type="project" value="InterPro"/>
</dbReference>
<dbReference type="CDD" id="cd00085">
    <property type="entry name" value="HNHc"/>
    <property type="match status" value="1"/>
</dbReference>
<keyword evidence="4" id="KW-0378">Hydrolase</keyword>
<feature type="compositionally biased region" description="Basic and acidic residues" evidence="2">
    <location>
        <begin position="571"/>
        <end position="580"/>
    </location>
</feature>
<dbReference type="Proteomes" id="UP000823823">
    <property type="component" value="Unassembled WGS sequence"/>
</dbReference>
<evidence type="ECO:0000256" key="2">
    <source>
        <dbReference type="SAM" id="MobiDB-lite"/>
    </source>
</evidence>
<reference evidence="4" key="1">
    <citation type="journal article" date="2021" name="PeerJ">
        <title>Extensive microbial diversity within the chicken gut microbiome revealed by metagenomics and culture.</title>
        <authorList>
            <person name="Gilroy R."/>
            <person name="Ravi A."/>
            <person name="Getino M."/>
            <person name="Pursley I."/>
            <person name="Horton D.L."/>
            <person name="Alikhan N.F."/>
            <person name="Baker D."/>
            <person name="Gharbi K."/>
            <person name="Hall N."/>
            <person name="Watson M."/>
            <person name="Adriaenssens E.M."/>
            <person name="Foster-Nyarko E."/>
            <person name="Jarju S."/>
            <person name="Secka A."/>
            <person name="Antonio M."/>
            <person name="Oren A."/>
            <person name="Chaudhuri R.R."/>
            <person name="La Ragione R."/>
            <person name="Hildebrand F."/>
            <person name="Pallen M.J."/>
        </authorList>
    </citation>
    <scope>NUCLEOTIDE SEQUENCE</scope>
    <source>
        <strain evidence="4">ChiHjej13B12-24818</strain>
    </source>
</reference>
<evidence type="ECO:0000259" key="3">
    <source>
        <dbReference type="SMART" id="SM00507"/>
    </source>
</evidence>
<dbReference type="EMBL" id="DWZH01000001">
    <property type="protein sequence ID" value="HJB08920.1"/>
    <property type="molecule type" value="Genomic_DNA"/>
</dbReference>
<dbReference type="GO" id="GO:0004519">
    <property type="term" value="F:endonuclease activity"/>
    <property type="evidence" value="ECO:0007669"/>
    <property type="project" value="UniProtKB-KW"/>
</dbReference>
<evidence type="ECO:0000256" key="1">
    <source>
        <dbReference type="ARBA" id="ARBA00023450"/>
    </source>
</evidence>
<keyword evidence="4" id="KW-0255">Endonuclease</keyword>
<dbReference type="Gene3D" id="1.10.30.50">
    <property type="match status" value="1"/>
</dbReference>
<comment type="similarity">
    <text evidence="1">Belongs to the Rv1128c/1148c/1588c/1702c/1945/3466 family.</text>
</comment>
<dbReference type="AlphaFoldDB" id="A0A9D2LAQ7"/>
<dbReference type="Pfam" id="PF01844">
    <property type="entry name" value="HNH"/>
    <property type="match status" value="1"/>
</dbReference>
<comment type="caution">
    <text evidence="4">The sequence shown here is derived from an EMBL/GenBank/DDBJ whole genome shotgun (WGS) entry which is preliminary data.</text>
</comment>
<proteinExistence type="inferred from homology"/>
<feature type="compositionally biased region" description="Polar residues" evidence="2">
    <location>
        <begin position="525"/>
        <end position="537"/>
    </location>
</feature>
<sequence>MNYSENASRELASSASSTLVHVNSEELEIAGIDLSGARRAVAEIAAHATREFTPGYAESLRPEQLLDLLDHLRGFSAGFAALEARTLDALVEAVRRDGEEEGHDEKVSDGIASREVSMASRIAPASATHRVRTARRLVHDMPETLDALAHAVIDPEKARAISRSAAPLDPAQRRLVDRALGSRMPDLAGAGQEQVCREVEALAQAIDPDGKERRHQQAKRGRGVTYRHKPHGMGSLTLTLTALDATLARKRLSLEAERLRASGDRRGHSAIMADAAANALIGREGGIEPATFDVGVIITDRALLDPEGADPAVIEGYGTVPPEQLRSELREALREPGPGQDDPYGPDGPAVRATLRRLYTNPTSGELVATESRSRAFPAGLAKMIRWRSVTCAGPYCNAQIRQSDHIRPRSKGGPTSFANGNGLCARCNAKEQQRLAAIADATARRRGIHRVRWTSRYGSVTEVVPTPLDPSALLGPLSARHHPRSATHRRDRSSLQPRPLSQRSGNSTPWRRAAPRPLQKRSRATSAHRQPTPESGTGSGSRDGPATSLTPLPRAQRRAGPRRILARGRTRGEVAHEAAPRPFPPVTRRSEERAGQGHRPGCEPIAQG</sequence>
<name>A0A9D2LAQ7_9MICO</name>
<reference evidence="4" key="2">
    <citation type="submission" date="2021-04" db="EMBL/GenBank/DDBJ databases">
        <authorList>
            <person name="Gilroy R."/>
        </authorList>
    </citation>
    <scope>NUCLEOTIDE SEQUENCE</scope>
    <source>
        <strain evidence="4">ChiHjej13B12-24818</strain>
    </source>
</reference>
<feature type="compositionally biased region" description="Basic residues" evidence="2">
    <location>
        <begin position="213"/>
        <end position="230"/>
    </location>
</feature>
<protein>
    <submittedName>
        <fullName evidence="4">HNH endonuclease</fullName>
    </submittedName>
</protein>
<feature type="region of interest" description="Disordered" evidence="2">
    <location>
        <begin position="463"/>
        <end position="609"/>
    </location>
</feature>
<gene>
    <name evidence="4" type="ORF">H9786_00075</name>
</gene>
<feature type="compositionally biased region" description="Basic residues" evidence="2">
    <location>
        <begin position="556"/>
        <end position="570"/>
    </location>
</feature>
<evidence type="ECO:0000313" key="5">
    <source>
        <dbReference type="Proteomes" id="UP000823823"/>
    </source>
</evidence>